<gene>
    <name evidence="2" type="ORF">NK6_8757</name>
</gene>
<evidence type="ECO:0000256" key="1">
    <source>
        <dbReference type="SAM" id="MobiDB-lite"/>
    </source>
</evidence>
<organism evidence="2 3">
    <name type="scientific">Bradyrhizobium diazoefficiens</name>
    <dbReference type="NCBI Taxonomy" id="1355477"/>
    <lineage>
        <taxon>Bacteria</taxon>
        <taxon>Pseudomonadati</taxon>
        <taxon>Pseudomonadota</taxon>
        <taxon>Alphaproteobacteria</taxon>
        <taxon>Hyphomicrobiales</taxon>
        <taxon>Nitrobacteraceae</taxon>
        <taxon>Bradyrhizobium</taxon>
    </lineage>
</organism>
<feature type="region of interest" description="Disordered" evidence="1">
    <location>
        <begin position="1"/>
        <end position="20"/>
    </location>
</feature>
<sequence>MRLRRQVLPAQPGEEATTEGSARFLSRMHFLELLDRWNAMSPTWKYWSESD</sequence>
<protein>
    <submittedName>
        <fullName evidence="2">Uncharacterized protein</fullName>
    </submittedName>
</protein>
<dbReference type="AlphaFoldDB" id="A0A0E4BWJ2"/>
<name>A0A0E4BWJ2_9BRAD</name>
<dbReference type="EMBL" id="AP014685">
    <property type="protein sequence ID" value="BAR61904.1"/>
    <property type="molecule type" value="Genomic_DNA"/>
</dbReference>
<reference evidence="2 3" key="1">
    <citation type="submission" date="2014-11" db="EMBL/GenBank/DDBJ databases">
        <title>Symbiosis island explosion on the genome of extra-slow-growing strains of soybean bradyrhizobia with massive insertion sequences.</title>
        <authorList>
            <person name="Iida T."/>
            <person name="Minamisawa K."/>
        </authorList>
    </citation>
    <scope>NUCLEOTIDE SEQUENCE [LARGE SCALE GENOMIC DNA]</scope>
    <source>
        <strain evidence="2 3">NK6</strain>
    </source>
</reference>
<accession>A0A0E4BWJ2</accession>
<evidence type="ECO:0000313" key="3">
    <source>
        <dbReference type="Proteomes" id="UP000063308"/>
    </source>
</evidence>
<evidence type="ECO:0000313" key="2">
    <source>
        <dbReference type="EMBL" id="BAR61904.1"/>
    </source>
</evidence>
<dbReference type="Proteomes" id="UP000063308">
    <property type="component" value="Chromosome"/>
</dbReference>
<proteinExistence type="predicted"/>